<dbReference type="CDD" id="cd20071">
    <property type="entry name" value="SET_SMYD"/>
    <property type="match status" value="1"/>
</dbReference>
<dbReference type="OrthoDB" id="5945798at2759"/>
<evidence type="ECO:0000259" key="5">
    <source>
        <dbReference type="PROSITE" id="PS50280"/>
    </source>
</evidence>
<protein>
    <recommendedName>
        <fullName evidence="9">SET domain-containing protein</fullName>
    </recommendedName>
</protein>
<evidence type="ECO:0000313" key="8">
    <source>
        <dbReference type="Proteomes" id="UP000807469"/>
    </source>
</evidence>
<evidence type="ECO:0000313" key="7">
    <source>
        <dbReference type="EMBL" id="KAF9475654.1"/>
    </source>
</evidence>
<dbReference type="PANTHER" id="PTHR12197">
    <property type="entry name" value="HISTONE-LYSINE N-METHYLTRANSFERASE SMYD"/>
    <property type="match status" value="1"/>
</dbReference>
<dbReference type="Pfam" id="PF00856">
    <property type="entry name" value="SET"/>
    <property type="match status" value="1"/>
</dbReference>
<dbReference type="InterPro" id="IPR001214">
    <property type="entry name" value="SET_dom"/>
</dbReference>
<evidence type="ECO:0000256" key="3">
    <source>
        <dbReference type="ARBA" id="ARBA00022833"/>
    </source>
</evidence>
<keyword evidence="8" id="KW-1185">Reference proteome</keyword>
<dbReference type="InterPro" id="IPR002893">
    <property type="entry name" value="Znf_MYND"/>
</dbReference>
<proteinExistence type="predicted"/>
<dbReference type="GO" id="GO:0008270">
    <property type="term" value="F:zinc ion binding"/>
    <property type="evidence" value="ECO:0007669"/>
    <property type="project" value="UniProtKB-KW"/>
</dbReference>
<dbReference type="PANTHER" id="PTHR12197:SF251">
    <property type="entry name" value="EG:BACR7C10.4 PROTEIN"/>
    <property type="match status" value="1"/>
</dbReference>
<accession>A0A9P5YUG2</accession>
<dbReference type="Gene3D" id="1.10.220.160">
    <property type="match status" value="1"/>
</dbReference>
<dbReference type="Gene3D" id="2.170.270.10">
    <property type="entry name" value="SET domain"/>
    <property type="match status" value="1"/>
</dbReference>
<dbReference type="SUPFAM" id="SSF144232">
    <property type="entry name" value="HIT/MYND zinc finger-like"/>
    <property type="match status" value="1"/>
</dbReference>
<dbReference type="PROSITE" id="PS50280">
    <property type="entry name" value="SET"/>
    <property type="match status" value="1"/>
</dbReference>
<organism evidence="7 8">
    <name type="scientific">Pholiota conissans</name>
    <dbReference type="NCBI Taxonomy" id="109636"/>
    <lineage>
        <taxon>Eukaryota</taxon>
        <taxon>Fungi</taxon>
        <taxon>Dikarya</taxon>
        <taxon>Basidiomycota</taxon>
        <taxon>Agaricomycotina</taxon>
        <taxon>Agaricomycetes</taxon>
        <taxon>Agaricomycetidae</taxon>
        <taxon>Agaricales</taxon>
        <taxon>Agaricineae</taxon>
        <taxon>Strophariaceae</taxon>
        <taxon>Pholiota</taxon>
    </lineage>
</organism>
<dbReference type="SUPFAM" id="SSF82199">
    <property type="entry name" value="SET domain"/>
    <property type="match status" value="1"/>
</dbReference>
<evidence type="ECO:0000259" key="6">
    <source>
        <dbReference type="PROSITE" id="PS50865"/>
    </source>
</evidence>
<keyword evidence="2 4" id="KW-0863">Zinc-finger</keyword>
<keyword evidence="1" id="KW-0479">Metal-binding</keyword>
<gene>
    <name evidence="7" type="ORF">BDN70DRAFT_883477</name>
</gene>
<dbReference type="InterPro" id="IPR046341">
    <property type="entry name" value="SET_dom_sf"/>
</dbReference>
<reference evidence="7" key="1">
    <citation type="submission" date="2020-11" db="EMBL/GenBank/DDBJ databases">
        <authorList>
            <consortium name="DOE Joint Genome Institute"/>
            <person name="Ahrendt S."/>
            <person name="Riley R."/>
            <person name="Andreopoulos W."/>
            <person name="Labutti K."/>
            <person name="Pangilinan J."/>
            <person name="Ruiz-Duenas F.J."/>
            <person name="Barrasa J.M."/>
            <person name="Sanchez-Garcia M."/>
            <person name="Camarero S."/>
            <person name="Miyauchi S."/>
            <person name="Serrano A."/>
            <person name="Linde D."/>
            <person name="Babiker R."/>
            <person name="Drula E."/>
            <person name="Ayuso-Fernandez I."/>
            <person name="Pacheco R."/>
            <person name="Padilla G."/>
            <person name="Ferreira P."/>
            <person name="Barriuso J."/>
            <person name="Kellner H."/>
            <person name="Castanera R."/>
            <person name="Alfaro M."/>
            <person name="Ramirez L."/>
            <person name="Pisabarro A.G."/>
            <person name="Kuo A."/>
            <person name="Tritt A."/>
            <person name="Lipzen A."/>
            <person name="He G."/>
            <person name="Yan M."/>
            <person name="Ng V."/>
            <person name="Cullen D."/>
            <person name="Martin F."/>
            <person name="Rosso M.-N."/>
            <person name="Henrissat B."/>
            <person name="Hibbett D."/>
            <person name="Martinez A.T."/>
            <person name="Grigoriev I.V."/>
        </authorList>
    </citation>
    <scope>NUCLEOTIDE SEQUENCE</scope>
    <source>
        <strain evidence="7">CIRM-BRFM 674</strain>
    </source>
</reference>
<feature type="domain" description="SET" evidence="5">
    <location>
        <begin position="65"/>
        <end position="251"/>
    </location>
</feature>
<feature type="domain" description="MYND-type" evidence="6">
    <location>
        <begin position="56"/>
        <end position="98"/>
    </location>
</feature>
<evidence type="ECO:0000256" key="2">
    <source>
        <dbReference type="ARBA" id="ARBA00022771"/>
    </source>
</evidence>
<dbReference type="PROSITE" id="PS50865">
    <property type="entry name" value="ZF_MYND_2"/>
    <property type="match status" value="1"/>
</dbReference>
<evidence type="ECO:0008006" key="9">
    <source>
        <dbReference type="Google" id="ProtNLM"/>
    </source>
</evidence>
<dbReference type="GO" id="GO:0005634">
    <property type="term" value="C:nucleus"/>
    <property type="evidence" value="ECO:0007669"/>
    <property type="project" value="TreeGrafter"/>
</dbReference>
<dbReference type="EMBL" id="MU155324">
    <property type="protein sequence ID" value="KAF9475654.1"/>
    <property type="molecule type" value="Genomic_DNA"/>
</dbReference>
<dbReference type="InterPro" id="IPR050869">
    <property type="entry name" value="H3K4_H4K5_MeTrfase"/>
</dbReference>
<evidence type="ECO:0000256" key="4">
    <source>
        <dbReference type="PROSITE-ProRule" id="PRU00134"/>
    </source>
</evidence>
<evidence type="ECO:0000256" key="1">
    <source>
        <dbReference type="ARBA" id="ARBA00022723"/>
    </source>
</evidence>
<name>A0A9P5YUG2_9AGAR</name>
<comment type="caution">
    <text evidence="7">The sequence shown here is derived from an EMBL/GenBank/DDBJ whole genome shotgun (WGS) entry which is preliminary data.</text>
</comment>
<dbReference type="AlphaFoldDB" id="A0A9P5YUG2"/>
<dbReference type="Gene3D" id="6.10.140.2220">
    <property type="match status" value="1"/>
</dbReference>
<dbReference type="Proteomes" id="UP000807469">
    <property type="component" value="Unassembled WGS sequence"/>
</dbReference>
<dbReference type="Pfam" id="PF01753">
    <property type="entry name" value="zf-MYND"/>
    <property type="match status" value="1"/>
</dbReference>
<dbReference type="PROSITE" id="PS01360">
    <property type="entry name" value="ZF_MYND_1"/>
    <property type="match status" value="1"/>
</dbReference>
<sequence>MPSPSPSWLPDSLGLVPHPSARAKCVARTQFNPGSRILSTPAYAAILLDTEKGRRCDSCFRLTSDEVSLKRCSGCGSYWYCDTKCQSIHWKAHHKRICKIYNSFLLSLEYQALPMHQKLDAILLSHALATLSLLPSPYIFQEDVSSVLLMSLLPYSDESIHLPPICPITPPPPDELVRKLYSRFGNNNFAIHSHLTTIAHGIFPQASRLFNHSCTPNSAAKYIFLPNKSIRMDVIALRDINQGEEICLTYLDPALLETREQLLEISHGFKCQCTSSLFLRRIGRLPILPSTASEISHISEGLRRFVGVESLLSHLPVKQIETIPPSLYCVLRESYMTGLSEIFSQGSHQGQYDIAIDSGMTLLSLYILVYPVNYPQIGMHLLEMAKTVWNAVITSTDHSIERPLKQRAWSFLMLAEQIMTVFGPEGDDGGPLQEIAILRELLDSDLI</sequence>
<keyword evidence="3" id="KW-0862">Zinc</keyword>